<dbReference type="SMART" id="SM00448">
    <property type="entry name" value="REC"/>
    <property type="match status" value="1"/>
</dbReference>
<evidence type="ECO:0000256" key="4">
    <source>
        <dbReference type="ARBA" id="ARBA00022553"/>
    </source>
</evidence>
<evidence type="ECO:0000313" key="13">
    <source>
        <dbReference type="EMBL" id="HIR57089.1"/>
    </source>
</evidence>
<dbReference type="InterPro" id="IPR009057">
    <property type="entry name" value="Homeodomain-like_sf"/>
</dbReference>
<evidence type="ECO:0000259" key="11">
    <source>
        <dbReference type="PROSITE" id="PS01124"/>
    </source>
</evidence>
<comment type="caution">
    <text evidence="13">The sequence shown here is derived from an EMBL/GenBank/DDBJ whole genome shotgun (WGS) entry which is preliminary data.</text>
</comment>
<evidence type="ECO:0000256" key="5">
    <source>
        <dbReference type="ARBA" id="ARBA00023012"/>
    </source>
</evidence>
<dbReference type="SMART" id="SM00342">
    <property type="entry name" value="HTH_ARAC"/>
    <property type="match status" value="1"/>
</dbReference>
<keyword evidence="7" id="KW-0238">DNA-binding</keyword>
<dbReference type="Gene3D" id="3.40.50.2300">
    <property type="match status" value="1"/>
</dbReference>
<dbReference type="CDD" id="cd17536">
    <property type="entry name" value="REC_YesN-like"/>
    <property type="match status" value="1"/>
</dbReference>
<dbReference type="GO" id="GO:0043565">
    <property type="term" value="F:sequence-specific DNA binding"/>
    <property type="evidence" value="ECO:0007669"/>
    <property type="project" value="InterPro"/>
</dbReference>
<comment type="function">
    <text evidence="9">May play the central regulatory role in sporulation. It may be an element of the effector pathway responsible for the activation of sporulation genes in response to nutritional stress. Spo0A may act in concert with spo0H (a sigma factor) to control the expression of some genes that are critical to the sporulation process.</text>
</comment>
<dbReference type="PANTHER" id="PTHR42713:SF3">
    <property type="entry name" value="TRANSCRIPTIONAL REGULATORY PROTEIN HPTR"/>
    <property type="match status" value="1"/>
</dbReference>
<evidence type="ECO:0000256" key="1">
    <source>
        <dbReference type="ARBA" id="ARBA00004496"/>
    </source>
</evidence>
<dbReference type="Pfam" id="PF12833">
    <property type="entry name" value="HTH_18"/>
    <property type="match status" value="1"/>
</dbReference>
<dbReference type="PROSITE" id="PS01124">
    <property type="entry name" value="HTH_ARAC_FAMILY_2"/>
    <property type="match status" value="1"/>
</dbReference>
<evidence type="ECO:0000256" key="8">
    <source>
        <dbReference type="ARBA" id="ARBA00023163"/>
    </source>
</evidence>
<sequence length="342" mass="39041">MYKMLIADDERIVREAVAELIDWESMDIQIVGLCRNGLEALDVIMDAAPDIVMTDIKMPGMDGLELIGKIHQIDQRIQFIILSGYQEFEFAKKAMQFGVRHYLLKPINEKQIIDAVQQIKQNFDDLQPPVERLAAQLVQAHRQNDRPAAQKLLDEFFASAPTVQICRSQGVMLVTSLRSRLNCVDSGNILKFLDQLFENQPLQAVCDSLKAQILSMIFSESQENLSLSDEVKRYVRDHLDDPELSLKYIAENYLFMNVDYLSRCFTRQAGEKFSSYLNRTRIERAKTLLRSLGAGSVHTVAEQIGCGNNPQYFSQIFKKYTGLTPTQFIEQDTDAKKPDLSM</sequence>
<keyword evidence="8" id="KW-0804">Transcription</keyword>
<dbReference type="InterPro" id="IPR001789">
    <property type="entry name" value="Sig_transdc_resp-reg_receiver"/>
</dbReference>
<evidence type="ECO:0000256" key="10">
    <source>
        <dbReference type="PROSITE-ProRule" id="PRU00169"/>
    </source>
</evidence>
<evidence type="ECO:0000256" key="3">
    <source>
        <dbReference type="ARBA" id="ARBA00022490"/>
    </source>
</evidence>
<keyword evidence="5" id="KW-0902">Two-component regulatory system</keyword>
<dbReference type="Proteomes" id="UP000886785">
    <property type="component" value="Unassembled WGS sequence"/>
</dbReference>
<keyword evidence="3" id="KW-0963">Cytoplasm</keyword>
<protein>
    <recommendedName>
        <fullName evidence="2">Stage 0 sporulation protein A homolog</fullName>
    </recommendedName>
</protein>
<dbReference type="Pfam" id="PF00072">
    <property type="entry name" value="Response_reg"/>
    <property type="match status" value="1"/>
</dbReference>
<reference evidence="13" key="1">
    <citation type="submission" date="2020-10" db="EMBL/GenBank/DDBJ databases">
        <authorList>
            <person name="Gilroy R."/>
        </authorList>
    </citation>
    <scope>NUCLEOTIDE SEQUENCE</scope>
    <source>
        <strain evidence="13">ChiSjej1B19-7085</strain>
    </source>
</reference>
<dbReference type="PROSITE" id="PS50110">
    <property type="entry name" value="RESPONSE_REGULATORY"/>
    <property type="match status" value="1"/>
</dbReference>
<evidence type="ECO:0000256" key="9">
    <source>
        <dbReference type="ARBA" id="ARBA00024867"/>
    </source>
</evidence>
<gene>
    <name evidence="13" type="ORF">IAA54_05420</name>
</gene>
<dbReference type="InterPro" id="IPR011006">
    <property type="entry name" value="CheY-like_superfamily"/>
</dbReference>
<dbReference type="GO" id="GO:0005737">
    <property type="term" value="C:cytoplasm"/>
    <property type="evidence" value="ECO:0007669"/>
    <property type="project" value="UniProtKB-SubCell"/>
</dbReference>
<proteinExistence type="predicted"/>
<accession>A0A9D1DQB0</accession>
<evidence type="ECO:0000256" key="7">
    <source>
        <dbReference type="ARBA" id="ARBA00023125"/>
    </source>
</evidence>
<dbReference type="InterPro" id="IPR018060">
    <property type="entry name" value="HTH_AraC"/>
</dbReference>
<dbReference type="SUPFAM" id="SSF52172">
    <property type="entry name" value="CheY-like"/>
    <property type="match status" value="1"/>
</dbReference>
<reference evidence="13" key="2">
    <citation type="journal article" date="2021" name="PeerJ">
        <title>Extensive microbial diversity within the chicken gut microbiome revealed by metagenomics and culture.</title>
        <authorList>
            <person name="Gilroy R."/>
            <person name="Ravi A."/>
            <person name="Getino M."/>
            <person name="Pursley I."/>
            <person name="Horton D.L."/>
            <person name="Alikhan N.F."/>
            <person name="Baker D."/>
            <person name="Gharbi K."/>
            <person name="Hall N."/>
            <person name="Watson M."/>
            <person name="Adriaenssens E.M."/>
            <person name="Foster-Nyarko E."/>
            <person name="Jarju S."/>
            <person name="Secka A."/>
            <person name="Antonio M."/>
            <person name="Oren A."/>
            <person name="Chaudhuri R.R."/>
            <person name="La Ragione R."/>
            <person name="Hildebrand F."/>
            <person name="Pallen M.J."/>
        </authorList>
    </citation>
    <scope>NUCLEOTIDE SEQUENCE</scope>
    <source>
        <strain evidence="13">ChiSjej1B19-7085</strain>
    </source>
</reference>
<organism evidence="13 14">
    <name type="scientific">Candidatus Gallacutalibacter pullicola</name>
    <dbReference type="NCBI Taxonomy" id="2840830"/>
    <lineage>
        <taxon>Bacteria</taxon>
        <taxon>Bacillati</taxon>
        <taxon>Bacillota</taxon>
        <taxon>Clostridia</taxon>
        <taxon>Eubacteriales</taxon>
        <taxon>Candidatus Gallacutalibacter</taxon>
    </lineage>
</organism>
<evidence type="ECO:0000313" key="14">
    <source>
        <dbReference type="Proteomes" id="UP000886785"/>
    </source>
</evidence>
<evidence type="ECO:0000256" key="6">
    <source>
        <dbReference type="ARBA" id="ARBA00023015"/>
    </source>
</evidence>
<dbReference type="SUPFAM" id="SSF46689">
    <property type="entry name" value="Homeodomain-like"/>
    <property type="match status" value="1"/>
</dbReference>
<feature type="modified residue" description="4-aspartylphosphate" evidence="10">
    <location>
        <position position="55"/>
    </location>
</feature>
<feature type="domain" description="Response regulatory" evidence="12">
    <location>
        <begin position="3"/>
        <end position="120"/>
    </location>
</feature>
<dbReference type="Gene3D" id="1.10.10.60">
    <property type="entry name" value="Homeodomain-like"/>
    <property type="match status" value="2"/>
</dbReference>
<dbReference type="AlphaFoldDB" id="A0A9D1DQB0"/>
<keyword evidence="4 10" id="KW-0597">Phosphoprotein</keyword>
<evidence type="ECO:0000256" key="2">
    <source>
        <dbReference type="ARBA" id="ARBA00018672"/>
    </source>
</evidence>
<dbReference type="GO" id="GO:0003700">
    <property type="term" value="F:DNA-binding transcription factor activity"/>
    <property type="evidence" value="ECO:0007669"/>
    <property type="project" value="InterPro"/>
</dbReference>
<dbReference type="InterPro" id="IPR051552">
    <property type="entry name" value="HptR"/>
</dbReference>
<dbReference type="EMBL" id="DVHF01000062">
    <property type="protein sequence ID" value="HIR57089.1"/>
    <property type="molecule type" value="Genomic_DNA"/>
</dbReference>
<keyword evidence="6" id="KW-0805">Transcription regulation</keyword>
<dbReference type="GO" id="GO:0000160">
    <property type="term" value="P:phosphorelay signal transduction system"/>
    <property type="evidence" value="ECO:0007669"/>
    <property type="project" value="UniProtKB-KW"/>
</dbReference>
<comment type="subcellular location">
    <subcellularLocation>
        <location evidence="1">Cytoplasm</location>
    </subcellularLocation>
</comment>
<feature type="domain" description="HTH araC/xylS-type" evidence="11">
    <location>
        <begin position="229"/>
        <end position="331"/>
    </location>
</feature>
<name>A0A9D1DQB0_9FIRM</name>
<evidence type="ECO:0000259" key="12">
    <source>
        <dbReference type="PROSITE" id="PS50110"/>
    </source>
</evidence>
<dbReference type="PANTHER" id="PTHR42713">
    <property type="entry name" value="HISTIDINE KINASE-RELATED"/>
    <property type="match status" value="1"/>
</dbReference>